<gene>
    <name evidence="2" type="ORF">RJ639_006234</name>
</gene>
<dbReference type="GO" id="GO:0071586">
    <property type="term" value="P:CAAX-box protein processing"/>
    <property type="evidence" value="ECO:0007669"/>
    <property type="project" value="InterPro"/>
</dbReference>
<organism evidence="2 3">
    <name type="scientific">Escallonia herrerae</name>
    <dbReference type="NCBI Taxonomy" id="1293975"/>
    <lineage>
        <taxon>Eukaryota</taxon>
        <taxon>Viridiplantae</taxon>
        <taxon>Streptophyta</taxon>
        <taxon>Embryophyta</taxon>
        <taxon>Tracheophyta</taxon>
        <taxon>Spermatophyta</taxon>
        <taxon>Magnoliopsida</taxon>
        <taxon>eudicotyledons</taxon>
        <taxon>Gunneridae</taxon>
        <taxon>Pentapetalae</taxon>
        <taxon>asterids</taxon>
        <taxon>campanulids</taxon>
        <taxon>Escalloniales</taxon>
        <taxon>Escalloniaceae</taxon>
        <taxon>Escallonia</taxon>
    </lineage>
</organism>
<sequence length="108" mass="11723">MDEDGGVLKSVAVTACAAMTLLYVAILYAPTAILRLPPPSSFKSFMIRRFACAAVSSAFSVAVCAFLLPMFSFVSSCGFLGPPIKRWNVSSFFGVYGIRLDHFIEKLD</sequence>
<dbReference type="PANTHER" id="PTHR13046">
    <property type="entry name" value="PROTEASE U48 CAAX PRENYL PROTEASE RCE1"/>
    <property type="match status" value="1"/>
</dbReference>
<evidence type="ECO:0000313" key="3">
    <source>
        <dbReference type="Proteomes" id="UP001188597"/>
    </source>
</evidence>
<evidence type="ECO:0000313" key="2">
    <source>
        <dbReference type="EMBL" id="KAK3017446.1"/>
    </source>
</evidence>
<feature type="transmembrane region" description="Helical" evidence="1">
    <location>
        <begin position="6"/>
        <end position="29"/>
    </location>
</feature>
<dbReference type="GO" id="GO:0004222">
    <property type="term" value="F:metalloendopeptidase activity"/>
    <property type="evidence" value="ECO:0007669"/>
    <property type="project" value="InterPro"/>
</dbReference>
<accession>A0AA89AZV2</accession>
<name>A0AA89AZV2_9ASTE</name>
<keyword evidence="3" id="KW-1185">Reference proteome</keyword>
<dbReference type="PANTHER" id="PTHR13046:SF0">
    <property type="entry name" value="CAAX PRENYL PROTEASE 2"/>
    <property type="match status" value="1"/>
</dbReference>
<protein>
    <submittedName>
        <fullName evidence="2">Uncharacterized protein</fullName>
    </submittedName>
</protein>
<proteinExistence type="predicted"/>
<keyword evidence="1" id="KW-0472">Membrane</keyword>
<evidence type="ECO:0000256" key="1">
    <source>
        <dbReference type="SAM" id="Phobius"/>
    </source>
</evidence>
<reference evidence="2" key="1">
    <citation type="submission" date="2022-12" db="EMBL/GenBank/DDBJ databases">
        <title>Draft genome assemblies for two species of Escallonia (Escalloniales).</title>
        <authorList>
            <person name="Chanderbali A."/>
            <person name="Dervinis C."/>
            <person name="Anghel I."/>
            <person name="Soltis D."/>
            <person name="Soltis P."/>
            <person name="Zapata F."/>
        </authorList>
    </citation>
    <scope>NUCLEOTIDE SEQUENCE</scope>
    <source>
        <strain evidence="2">UCBG64.0493</strain>
        <tissue evidence="2">Leaf</tissue>
    </source>
</reference>
<dbReference type="EMBL" id="JAVXUP010001002">
    <property type="protein sequence ID" value="KAK3017446.1"/>
    <property type="molecule type" value="Genomic_DNA"/>
</dbReference>
<dbReference type="GO" id="GO:0005789">
    <property type="term" value="C:endoplasmic reticulum membrane"/>
    <property type="evidence" value="ECO:0007669"/>
    <property type="project" value="InterPro"/>
</dbReference>
<dbReference type="AlphaFoldDB" id="A0AA89AZV2"/>
<comment type="caution">
    <text evidence="2">The sequence shown here is derived from an EMBL/GenBank/DDBJ whole genome shotgun (WGS) entry which is preliminary data.</text>
</comment>
<dbReference type="Proteomes" id="UP001188597">
    <property type="component" value="Unassembled WGS sequence"/>
</dbReference>
<dbReference type="InterPro" id="IPR039731">
    <property type="entry name" value="Rce1"/>
</dbReference>
<keyword evidence="1" id="KW-0812">Transmembrane</keyword>
<feature type="transmembrane region" description="Helical" evidence="1">
    <location>
        <begin position="50"/>
        <end position="74"/>
    </location>
</feature>
<keyword evidence="1" id="KW-1133">Transmembrane helix</keyword>